<dbReference type="InterPro" id="IPR050709">
    <property type="entry name" value="Biotin_Carboxyl_Carrier/Decarb"/>
</dbReference>
<proteinExistence type="predicted"/>
<dbReference type="GO" id="GO:0003989">
    <property type="term" value="F:acetyl-CoA carboxylase activity"/>
    <property type="evidence" value="ECO:0007669"/>
    <property type="project" value="InterPro"/>
</dbReference>
<evidence type="ECO:0000256" key="6">
    <source>
        <dbReference type="ARBA" id="ARBA00023160"/>
    </source>
</evidence>
<dbReference type="SUPFAM" id="SSF51230">
    <property type="entry name" value="Single hybrid motif"/>
    <property type="match status" value="1"/>
</dbReference>
<keyword evidence="7 8" id="KW-0092">Biotin</keyword>
<dbReference type="UniPathway" id="UPA00094"/>
<feature type="domain" description="Lipoyl-binding" evidence="9">
    <location>
        <begin position="65"/>
        <end position="141"/>
    </location>
</feature>
<dbReference type="InterPro" id="IPR011053">
    <property type="entry name" value="Single_hybrid_motif"/>
</dbReference>
<dbReference type="GO" id="GO:0006633">
    <property type="term" value="P:fatty acid biosynthetic process"/>
    <property type="evidence" value="ECO:0007669"/>
    <property type="project" value="UniProtKB-UniPathway"/>
</dbReference>
<dbReference type="RefSeq" id="WP_057743725.1">
    <property type="nucleotide sequence ID" value="NZ_AZEF01000021.1"/>
</dbReference>
<dbReference type="Proteomes" id="UP000051621">
    <property type="component" value="Unassembled WGS sequence"/>
</dbReference>
<dbReference type="GO" id="GO:0009317">
    <property type="term" value="C:acetyl-CoA carboxylase complex"/>
    <property type="evidence" value="ECO:0007669"/>
    <property type="project" value="InterPro"/>
</dbReference>
<evidence type="ECO:0000256" key="2">
    <source>
        <dbReference type="ARBA" id="ARBA00017562"/>
    </source>
</evidence>
<evidence type="ECO:0000256" key="8">
    <source>
        <dbReference type="RuleBase" id="RU364072"/>
    </source>
</evidence>
<dbReference type="AlphaFoldDB" id="A0A0R1MA58"/>
<evidence type="ECO:0000256" key="4">
    <source>
        <dbReference type="ARBA" id="ARBA00022832"/>
    </source>
</evidence>
<accession>A0A0R1MA58</accession>
<keyword evidence="6 8" id="KW-0275">Fatty acid biosynthesis</keyword>
<comment type="caution">
    <text evidence="10">The sequence shown here is derived from an EMBL/GenBank/DDBJ whole genome shotgun (WGS) entry which is preliminary data.</text>
</comment>
<sequence length="142" mass="15625">MEITKLESLIKLFGQSNLGKLELAEKDLRIILERQSDTTTLGIKPVEPVSSKPTSSQTTVSLKTETIINAPLVGTVYLAPEPRKPVFVQVGDHVQKGQTLALIEAMKMMNEVTATTTGTIKKVLVADETVVEYDQPLFELEE</sequence>
<keyword evidence="3 8" id="KW-0444">Lipid biosynthesis</keyword>
<evidence type="ECO:0000256" key="1">
    <source>
        <dbReference type="ARBA" id="ARBA00005194"/>
    </source>
</evidence>
<evidence type="ECO:0000256" key="5">
    <source>
        <dbReference type="ARBA" id="ARBA00023098"/>
    </source>
</evidence>
<dbReference type="InterPro" id="IPR000089">
    <property type="entry name" value="Biotin_lipoyl"/>
</dbReference>
<name>A0A0R1MA58_9LACO</name>
<dbReference type="OrthoDB" id="9811735at2"/>
<dbReference type="PROSITE" id="PS50968">
    <property type="entry name" value="BIOTINYL_LIPOYL"/>
    <property type="match status" value="1"/>
</dbReference>
<dbReference type="PANTHER" id="PTHR45266:SF3">
    <property type="entry name" value="OXALOACETATE DECARBOXYLASE ALPHA CHAIN"/>
    <property type="match status" value="1"/>
</dbReference>
<dbReference type="PATRIC" id="fig|1423731.3.peg.1134"/>
<evidence type="ECO:0000256" key="7">
    <source>
        <dbReference type="ARBA" id="ARBA00023267"/>
    </source>
</evidence>
<comment type="pathway">
    <text evidence="1 8">Lipid metabolism; fatty acid biosynthesis.</text>
</comment>
<evidence type="ECO:0000259" key="9">
    <source>
        <dbReference type="PROSITE" id="PS50968"/>
    </source>
</evidence>
<evidence type="ECO:0000256" key="3">
    <source>
        <dbReference type="ARBA" id="ARBA00022516"/>
    </source>
</evidence>
<dbReference type="InterPro" id="IPR001249">
    <property type="entry name" value="AcCoA_biotinCC"/>
</dbReference>
<reference evidence="10 11" key="1">
    <citation type="journal article" date="2015" name="Genome Announc.">
        <title>Expanding the biotechnology potential of lactobacilli through comparative genomics of 213 strains and associated genera.</title>
        <authorList>
            <person name="Sun Z."/>
            <person name="Harris H.M."/>
            <person name="McCann A."/>
            <person name="Guo C."/>
            <person name="Argimon S."/>
            <person name="Zhang W."/>
            <person name="Yang X."/>
            <person name="Jeffery I.B."/>
            <person name="Cooney J.C."/>
            <person name="Kagawa T.F."/>
            <person name="Liu W."/>
            <person name="Song Y."/>
            <person name="Salvetti E."/>
            <person name="Wrobel A."/>
            <person name="Rasinkangas P."/>
            <person name="Parkhill J."/>
            <person name="Rea M.C."/>
            <person name="O'Sullivan O."/>
            <person name="Ritari J."/>
            <person name="Douillard F.P."/>
            <person name="Paul Ross R."/>
            <person name="Yang R."/>
            <person name="Briner A.E."/>
            <person name="Felis G.E."/>
            <person name="de Vos W.M."/>
            <person name="Barrangou R."/>
            <person name="Klaenhammer T.R."/>
            <person name="Caufield P.W."/>
            <person name="Cui Y."/>
            <person name="Zhang H."/>
            <person name="O'Toole P.W."/>
        </authorList>
    </citation>
    <scope>NUCLEOTIDE SEQUENCE [LARGE SCALE GENOMIC DNA]</scope>
    <source>
        <strain evidence="10 11">DSM 19910</strain>
    </source>
</reference>
<dbReference type="PROSITE" id="PS00188">
    <property type="entry name" value="BIOTIN"/>
    <property type="match status" value="1"/>
</dbReference>
<dbReference type="PANTHER" id="PTHR45266">
    <property type="entry name" value="OXALOACETATE DECARBOXYLASE ALPHA CHAIN"/>
    <property type="match status" value="1"/>
</dbReference>
<protein>
    <recommendedName>
        <fullName evidence="2 8">Biotin carboxyl carrier protein of acetyl-CoA carboxylase</fullName>
    </recommendedName>
</protein>
<evidence type="ECO:0000313" key="11">
    <source>
        <dbReference type="Proteomes" id="UP000051621"/>
    </source>
</evidence>
<dbReference type="CDD" id="cd06850">
    <property type="entry name" value="biotinyl_domain"/>
    <property type="match status" value="1"/>
</dbReference>
<dbReference type="STRING" id="1423731.FC81_GL001103"/>
<evidence type="ECO:0000313" key="10">
    <source>
        <dbReference type="EMBL" id="KRL01738.1"/>
    </source>
</evidence>
<organism evidence="10 11">
    <name type="scientific">Liquorilactobacillus capillatus DSM 19910</name>
    <dbReference type="NCBI Taxonomy" id="1423731"/>
    <lineage>
        <taxon>Bacteria</taxon>
        <taxon>Bacillati</taxon>
        <taxon>Bacillota</taxon>
        <taxon>Bacilli</taxon>
        <taxon>Lactobacillales</taxon>
        <taxon>Lactobacillaceae</taxon>
        <taxon>Liquorilactobacillus</taxon>
    </lineage>
</organism>
<keyword evidence="5 8" id="KW-0443">Lipid metabolism</keyword>
<dbReference type="Pfam" id="PF00364">
    <property type="entry name" value="Biotin_lipoyl"/>
    <property type="match status" value="1"/>
</dbReference>
<dbReference type="FunFam" id="2.40.50.100:FF:000003">
    <property type="entry name" value="Acetyl-CoA carboxylase biotin carboxyl carrier protein"/>
    <property type="match status" value="1"/>
</dbReference>
<dbReference type="EMBL" id="AZEF01000021">
    <property type="protein sequence ID" value="KRL01738.1"/>
    <property type="molecule type" value="Genomic_DNA"/>
</dbReference>
<dbReference type="PRINTS" id="PR01071">
    <property type="entry name" value="ACOABIOTINCC"/>
</dbReference>
<gene>
    <name evidence="10" type="ORF">FC81_GL001103</name>
</gene>
<keyword evidence="4 8" id="KW-0276">Fatty acid metabolism</keyword>
<comment type="function">
    <text evidence="8">This protein is a component of the acetyl coenzyme A carboxylase complex; first, biotin carboxylase catalyzes the carboxylation of the carrier protein and then the transcarboxylase transfers the carboxyl group to form malonyl-CoA.</text>
</comment>
<dbReference type="InterPro" id="IPR001882">
    <property type="entry name" value="Biotin_BS"/>
</dbReference>
<dbReference type="Gene3D" id="2.40.50.100">
    <property type="match status" value="1"/>
</dbReference>
<keyword evidence="11" id="KW-1185">Reference proteome</keyword>